<evidence type="ECO:0000256" key="3">
    <source>
        <dbReference type="ARBA" id="ARBA00022552"/>
    </source>
</evidence>
<dbReference type="GeneID" id="54417951"/>
<dbReference type="Proteomes" id="UP000504638">
    <property type="component" value="Unplaced"/>
</dbReference>
<dbReference type="InterPro" id="IPR050080">
    <property type="entry name" value="RNase_PH"/>
</dbReference>
<dbReference type="InterPro" id="IPR027408">
    <property type="entry name" value="PNPase/RNase_PH_dom_sf"/>
</dbReference>
<evidence type="ECO:0000256" key="2">
    <source>
        <dbReference type="ARBA" id="ARBA00006678"/>
    </source>
</evidence>
<dbReference type="SUPFAM" id="SSF54211">
    <property type="entry name" value="Ribosomal protein S5 domain 2-like"/>
    <property type="match status" value="1"/>
</dbReference>
<dbReference type="OrthoDB" id="27298at2759"/>
<evidence type="ECO:0000256" key="5">
    <source>
        <dbReference type="ARBA" id="ARBA00023242"/>
    </source>
</evidence>
<feature type="domain" description="Exoribonuclease phosphorolytic" evidence="7">
    <location>
        <begin position="7"/>
        <end position="137"/>
    </location>
</feature>
<reference evidence="8 10" key="1">
    <citation type="submission" date="2020-01" db="EMBL/GenBank/DDBJ databases">
        <authorList>
            <consortium name="DOE Joint Genome Institute"/>
            <person name="Haridas S."/>
            <person name="Albert R."/>
            <person name="Binder M."/>
            <person name="Bloem J."/>
            <person name="Labutti K."/>
            <person name="Salamov A."/>
            <person name="Andreopoulos B."/>
            <person name="Baker S.E."/>
            <person name="Barry K."/>
            <person name="Bills G."/>
            <person name="Bluhm B.H."/>
            <person name="Cannon C."/>
            <person name="Castanera R."/>
            <person name="Culley D.E."/>
            <person name="Daum C."/>
            <person name="Ezra D."/>
            <person name="Gonzalez J.B."/>
            <person name="Henrissat B."/>
            <person name="Kuo A."/>
            <person name="Liang C."/>
            <person name="Lipzen A."/>
            <person name="Lutzoni F."/>
            <person name="Magnuson J."/>
            <person name="Mondo S."/>
            <person name="Nolan M."/>
            <person name="Ohm R."/>
            <person name="Pangilinan J."/>
            <person name="Park H.-J."/>
            <person name="Ramirez L."/>
            <person name="Alfaro M."/>
            <person name="Sun H."/>
            <person name="Tritt A."/>
            <person name="Yoshinaga Y."/>
            <person name="Zwiers L.-H."/>
            <person name="Turgeon B.G."/>
            <person name="Goodwin S.B."/>
            <person name="Spatafora J.W."/>
            <person name="Crous P.W."/>
            <person name="Grigoriev I.V."/>
        </authorList>
    </citation>
    <scope>NUCLEOTIDE SEQUENCE</scope>
    <source>
        <strain evidence="8 10">CBS 781.70</strain>
    </source>
</reference>
<dbReference type="PANTHER" id="PTHR11953">
    <property type="entry name" value="EXOSOME COMPLEX COMPONENT"/>
    <property type="match status" value="1"/>
</dbReference>
<comment type="similarity">
    <text evidence="2">Belongs to the RNase PH family.</text>
</comment>
<feature type="region of interest" description="Disordered" evidence="6">
    <location>
        <begin position="1"/>
        <end position="20"/>
    </location>
</feature>
<dbReference type="GO" id="GO:0006364">
    <property type="term" value="P:rRNA processing"/>
    <property type="evidence" value="ECO:0007669"/>
    <property type="project" value="UniProtKB-KW"/>
</dbReference>
<dbReference type="EMBL" id="ML975151">
    <property type="protein sequence ID" value="KAF1815787.1"/>
    <property type="molecule type" value="Genomic_DNA"/>
</dbReference>
<dbReference type="GO" id="GO:0003723">
    <property type="term" value="F:RNA binding"/>
    <property type="evidence" value="ECO:0007669"/>
    <property type="project" value="TreeGrafter"/>
</dbReference>
<protein>
    <recommendedName>
        <fullName evidence="7">Exoribonuclease phosphorolytic domain-containing protein</fullName>
    </recommendedName>
</protein>
<feature type="compositionally biased region" description="Polar residues" evidence="6">
    <location>
        <begin position="1"/>
        <end position="11"/>
    </location>
</feature>
<evidence type="ECO:0000313" key="9">
    <source>
        <dbReference type="Proteomes" id="UP000504638"/>
    </source>
</evidence>
<dbReference type="GO" id="GO:0000177">
    <property type="term" value="C:cytoplasmic exosome (RNase complex)"/>
    <property type="evidence" value="ECO:0007669"/>
    <property type="project" value="TreeGrafter"/>
</dbReference>
<dbReference type="GO" id="GO:0016075">
    <property type="term" value="P:rRNA catabolic process"/>
    <property type="evidence" value="ECO:0007669"/>
    <property type="project" value="TreeGrafter"/>
</dbReference>
<evidence type="ECO:0000256" key="4">
    <source>
        <dbReference type="ARBA" id="ARBA00022835"/>
    </source>
</evidence>
<dbReference type="PANTHER" id="PTHR11953:SF1">
    <property type="entry name" value="EXOSOME COMPLEX COMPONENT RRP46"/>
    <property type="match status" value="1"/>
</dbReference>
<dbReference type="Pfam" id="PF01138">
    <property type="entry name" value="RNase_PH"/>
    <property type="match status" value="1"/>
</dbReference>
<accession>A0A6G1GCH5</accession>
<evidence type="ECO:0000259" key="7">
    <source>
        <dbReference type="Pfam" id="PF01138"/>
    </source>
</evidence>
<dbReference type="RefSeq" id="XP_033537418.1">
    <property type="nucleotide sequence ID" value="XM_033677381.1"/>
</dbReference>
<dbReference type="AlphaFoldDB" id="A0A6G1GCH5"/>
<reference evidence="10" key="2">
    <citation type="submission" date="2020-04" db="EMBL/GenBank/DDBJ databases">
        <authorList>
            <consortium name="NCBI Genome Project"/>
        </authorList>
    </citation>
    <scope>NUCLEOTIDE SEQUENCE</scope>
    <source>
        <strain evidence="10">CBS 781.70</strain>
    </source>
</reference>
<dbReference type="GO" id="GO:0071028">
    <property type="term" value="P:nuclear mRNA surveillance"/>
    <property type="evidence" value="ECO:0007669"/>
    <property type="project" value="TreeGrafter"/>
</dbReference>
<dbReference type="InterPro" id="IPR020568">
    <property type="entry name" value="Ribosomal_Su5_D2-typ_SF"/>
</dbReference>
<proteinExistence type="inferred from homology"/>
<dbReference type="GO" id="GO:0005730">
    <property type="term" value="C:nucleolus"/>
    <property type="evidence" value="ECO:0007669"/>
    <property type="project" value="TreeGrafter"/>
</dbReference>
<dbReference type="Gene3D" id="3.30.230.70">
    <property type="entry name" value="GHMP Kinase, N-terminal domain"/>
    <property type="match status" value="1"/>
</dbReference>
<gene>
    <name evidence="8 10" type="ORF">P152DRAFT_430077</name>
</gene>
<keyword evidence="9" id="KW-1185">Reference proteome</keyword>
<evidence type="ECO:0000313" key="10">
    <source>
        <dbReference type="RefSeq" id="XP_033537418.1"/>
    </source>
</evidence>
<dbReference type="GO" id="GO:0034475">
    <property type="term" value="P:U4 snRNA 3'-end processing"/>
    <property type="evidence" value="ECO:0007669"/>
    <property type="project" value="TreeGrafter"/>
</dbReference>
<dbReference type="GO" id="GO:0000176">
    <property type="term" value="C:nuclear exosome (RNase complex)"/>
    <property type="evidence" value="ECO:0007669"/>
    <property type="project" value="TreeGrafter"/>
</dbReference>
<dbReference type="GO" id="GO:0071051">
    <property type="term" value="P:poly(A)-dependent snoRNA 3'-end processing"/>
    <property type="evidence" value="ECO:0007669"/>
    <property type="project" value="TreeGrafter"/>
</dbReference>
<evidence type="ECO:0000256" key="6">
    <source>
        <dbReference type="SAM" id="MobiDB-lite"/>
    </source>
</evidence>
<sequence length="252" mass="26445">MPSHQSAQVNTLPHPDGSATVSSNGYTVLCTVNGPLEAQRRDEQPLEAFIEVHIRPANGVGGPPERSLESTLLSFLHPIILTPALPRSLIQITLQILSVPPTAQTLRTGSAASVARIALLPSLAHAAQLALLAARIPMRTVACVASLAVVEGTGEVGVVGVGETGGGKVEAVHAVGYSRQGKCLLWEMSGRGDGRGMKAVEGEARRRCLVEGGKGEDVVMGGVEGRREDLMGWLEGTIGGWLKGQQRWKGES</sequence>
<evidence type="ECO:0000256" key="1">
    <source>
        <dbReference type="ARBA" id="ARBA00004123"/>
    </source>
</evidence>
<dbReference type="InterPro" id="IPR001247">
    <property type="entry name" value="ExoRNase_PH_dom1"/>
</dbReference>
<comment type="subcellular location">
    <subcellularLocation>
        <location evidence="1">Nucleus</location>
    </subcellularLocation>
</comment>
<reference evidence="10" key="3">
    <citation type="submission" date="2025-04" db="UniProtKB">
        <authorList>
            <consortium name="RefSeq"/>
        </authorList>
    </citation>
    <scope>IDENTIFICATION</scope>
    <source>
        <strain evidence="10">CBS 781.70</strain>
    </source>
</reference>
<keyword evidence="5" id="KW-0539">Nucleus</keyword>
<evidence type="ECO:0000313" key="8">
    <source>
        <dbReference type="EMBL" id="KAF1815787.1"/>
    </source>
</evidence>
<name>A0A6G1GCH5_9PEZI</name>
<keyword evidence="3" id="KW-0698">rRNA processing</keyword>
<organism evidence="8">
    <name type="scientific">Eremomyces bilateralis CBS 781.70</name>
    <dbReference type="NCBI Taxonomy" id="1392243"/>
    <lineage>
        <taxon>Eukaryota</taxon>
        <taxon>Fungi</taxon>
        <taxon>Dikarya</taxon>
        <taxon>Ascomycota</taxon>
        <taxon>Pezizomycotina</taxon>
        <taxon>Dothideomycetes</taxon>
        <taxon>Dothideomycetes incertae sedis</taxon>
        <taxon>Eremomycetales</taxon>
        <taxon>Eremomycetaceae</taxon>
        <taxon>Eremomyces</taxon>
    </lineage>
</organism>
<keyword evidence="4" id="KW-0271">Exosome</keyword>